<dbReference type="Gene3D" id="1.25.40.10">
    <property type="entry name" value="Tetratricopeptide repeat domain"/>
    <property type="match status" value="1"/>
</dbReference>
<dbReference type="AlphaFoldDB" id="A0A2W5V7Q5"/>
<accession>A0A2W5V7Q5</accession>
<dbReference type="EMBL" id="QFQP01000002">
    <property type="protein sequence ID" value="PZR17468.1"/>
    <property type="molecule type" value="Genomic_DNA"/>
</dbReference>
<reference evidence="2 3" key="1">
    <citation type="submission" date="2017-08" db="EMBL/GenBank/DDBJ databases">
        <title>Infants hospitalized years apart are colonized by the same room-sourced microbial strains.</title>
        <authorList>
            <person name="Brooks B."/>
            <person name="Olm M.R."/>
            <person name="Firek B.A."/>
            <person name="Baker R."/>
            <person name="Thomas B.C."/>
            <person name="Morowitz M.J."/>
            <person name="Banfield J.F."/>
        </authorList>
    </citation>
    <scope>NUCLEOTIDE SEQUENCE [LARGE SCALE GENOMIC DNA]</scope>
    <source>
        <strain evidence="2">S2_003_000_R2_14</strain>
    </source>
</reference>
<dbReference type="Proteomes" id="UP000249061">
    <property type="component" value="Unassembled WGS sequence"/>
</dbReference>
<feature type="signal peptide" evidence="1">
    <location>
        <begin position="1"/>
        <end position="17"/>
    </location>
</feature>
<dbReference type="NCBIfam" id="NF047558">
    <property type="entry name" value="TPR_END_plus"/>
    <property type="match status" value="1"/>
</dbReference>
<protein>
    <submittedName>
        <fullName evidence="2">Uncharacterized protein</fullName>
    </submittedName>
</protein>
<evidence type="ECO:0000313" key="2">
    <source>
        <dbReference type="EMBL" id="PZR17468.1"/>
    </source>
</evidence>
<dbReference type="SUPFAM" id="SSF48452">
    <property type="entry name" value="TPR-like"/>
    <property type="match status" value="1"/>
</dbReference>
<sequence length="304" mass="32816">MKLPFAALALLSTLASAAPTPVLTGLYSVGELGLIEFSTVDGKVSGKVRSVAQCPFAPEAVVIQGTLEGTTFTGTVVVCQEDTPNCSAMKTYPMLGVFHDESVAGYVRLEPGCSSPALDRGQLHFRPASFEEKERFLGGTSSAGALAQKLSKADIAQLAAEALSEGNRFLQDQKIPPAREKFRQAMELDETRWEAFMGYGVTEVKLKHAQQALPYLDKALSIAQNRRASPGQLAQIHYNRACAFVALDRQAEAVAALRTTVKLGGAAAYVDSLQGDLDLEPLRENIEFKRLTAEALVQARRKNK</sequence>
<name>A0A2W5V7Q5_9BACT</name>
<dbReference type="InterPro" id="IPR011990">
    <property type="entry name" value="TPR-like_helical_dom_sf"/>
</dbReference>
<organism evidence="2 3">
    <name type="scientific">Archangium gephyra</name>
    <dbReference type="NCBI Taxonomy" id="48"/>
    <lineage>
        <taxon>Bacteria</taxon>
        <taxon>Pseudomonadati</taxon>
        <taxon>Myxococcota</taxon>
        <taxon>Myxococcia</taxon>
        <taxon>Myxococcales</taxon>
        <taxon>Cystobacterineae</taxon>
        <taxon>Archangiaceae</taxon>
        <taxon>Archangium</taxon>
    </lineage>
</organism>
<keyword evidence="1" id="KW-0732">Signal</keyword>
<gene>
    <name evidence="2" type="ORF">DI536_03875</name>
</gene>
<evidence type="ECO:0000256" key="1">
    <source>
        <dbReference type="SAM" id="SignalP"/>
    </source>
</evidence>
<feature type="chain" id="PRO_5015958401" evidence="1">
    <location>
        <begin position="18"/>
        <end position="304"/>
    </location>
</feature>
<evidence type="ECO:0000313" key="3">
    <source>
        <dbReference type="Proteomes" id="UP000249061"/>
    </source>
</evidence>
<proteinExistence type="predicted"/>
<comment type="caution">
    <text evidence="2">The sequence shown here is derived from an EMBL/GenBank/DDBJ whole genome shotgun (WGS) entry which is preliminary data.</text>
</comment>